<keyword evidence="3" id="KW-0479">Metal-binding</keyword>
<keyword evidence="6" id="KW-0067">ATP-binding</keyword>
<gene>
    <name evidence="10" type="ORF">A2563_01850</name>
</gene>
<feature type="domain" description="PriA DNA helicase Cys-rich region (CRR)" evidence="9">
    <location>
        <begin position="358"/>
        <end position="381"/>
    </location>
</feature>
<evidence type="ECO:0000259" key="9">
    <source>
        <dbReference type="Pfam" id="PF18319"/>
    </source>
</evidence>
<dbReference type="AlphaFoldDB" id="A0A1F6PAX8"/>
<evidence type="ECO:0000256" key="7">
    <source>
        <dbReference type="ARBA" id="ARBA00023125"/>
    </source>
</evidence>
<dbReference type="EMBL" id="MFRA01000001">
    <property type="protein sequence ID" value="OGH93331.1"/>
    <property type="molecule type" value="Genomic_DNA"/>
</dbReference>
<comment type="caution">
    <text evidence="10">The sequence shown here is derived from an EMBL/GenBank/DDBJ whole genome shotgun (WGS) entry which is preliminary data.</text>
</comment>
<proteinExistence type="predicted"/>
<dbReference type="Pfam" id="PF18319">
    <property type="entry name" value="Zn_ribbon_PriA"/>
    <property type="match status" value="1"/>
</dbReference>
<dbReference type="SUPFAM" id="SSF52540">
    <property type="entry name" value="P-loop containing nucleoside triphosphate hydrolases"/>
    <property type="match status" value="1"/>
</dbReference>
<dbReference type="NCBIfam" id="TIGR00595">
    <property type="entry name" value="priA"/>
    <property type="match status" value="1"/>
</dbReference>
<dbReference type="PANTHER" id="PTHR30580:SF0">
    <property type="entry name" value="PRIMOSOMAL PROTEIN N"/>
    <property type="match status" value="1"/>
</dbReference>
<keyword evidence="5" id="KW-0862">Zinc</keyword>
<dbReference type="STRING" id="1798705.A2563_01850"/>
<dbReference type="InterPro" id="IPR040498">
    <property type="entry name" value="PriA_CRR"/>
</dbReference>
<evidence type="ECO:0000256" key="5">
    <source>
        <dbReference type="ARBA" id="ARBA00022833"/>
    </source>
</evidence>
<accession>A0A1F6PAX8</accession>
<keyword evidence="4" id="KW-0547">Nucleotide-binding</keyword>
<dbReference type="Gene3D" id="3.40.50.300">
    <property type="entry name" value="P-loop containing nucleotide triphosphate hydrolases"/>
    <property type="match status" value="1"/>
</dbReference>
<dbReference type="GO" id="GO:0003677">
    <property type="term" value="F:DNA binding"/>
    <property type="evidence" value="ECO:0007669"/>
    <property type="project" value="UniProtKB-KW"/>
</dbReference>
<dbReference type="PANTHER" id="PTHR30580">
    <property type="entry name" value="PRIMOSOMAL PROTEIN N"/>
    <property type="match status" value="1"/>
</dbReference>
<evidence type="ECO:0000256" key="1">
    <source>
        <dbReference type="ARBA" id="ARBA00022515"/>
    </source>
</evidence>
<dbReference type="GO" id="GO:0006270">
    <property type="term" value="P:DNA replication initiation"/>
    <property type="evidence" value="ECO:0007669"/>
    <property type="project" value="TreeGrafter"/>
</dbReference>
<evidence type="ECO:0000256" key="3">
    <source>
        <dbReference type="ARBA" id="ARBA00022723"/>
    </source>
</evidence>
<evidence type="ECO:0000313" key="10">
    <source>
        <dbReference type="EMBL" id="OGH93331.1"/>
    </source>
</evidence>
<evidence type="ECO:0000313" key="11">
    <source>
        <dbReference type="Proteomes" id="UP000176634"/>
    </source>
</evidence>
<dbReference type="Pfam" id="PF17764">
    <property type="entry name" value="PriA_3primeBD"/>
    <property type="match status" value="1"/>
</dbReference>
<keyword evidence="2" id="KW-0235">DNA replication</keyword>
<dbReference type="Gene3D" id="3.40.1440.60">
    <property type="entry name" value="PriA, 3(prime) DNA-binding domain"/>
    <property type="match status" value="1"/>
</dbReference>
<dbReference type="Proteomes" id="UP000176634">
    <property type="component" value="Unassembled WGS sequence"/>
</dbReference>
<name>A0A1F6PAX8_9BACT</name>
<feature type="domain" description="Primosomal protein N' 3' DNA-binding" evidence="8">
    <location>
        <begin position="18"/>
        <end position="101"/>
    </location>
</feature>
<sequence length="631" mass="72792">MLVQIIPAKRMPMSLPFLDYSVPEKYQQIIRPGQLVKIPFRNKEEFGVVFSLLASTSEKEIKLKTITEVVFEKPIISQEQLNFLKDVSDFYHVSLGFLLKTNLIPLQKRKLQKLQSSEALPNKPALTPKNHLRAKPELIIYKDQKEKIKTVLENISSSMGQTLFLVPEVSAIEKIKSMLPINILEQAVVITSDLGNKEMFARWMQIWSGEKSIVLGTRTALFLPWFNLKTIIMDDEGNPNYKSWDMAPRLHARDAALFLATNHGAKLKFICHTPSVETYFFAQKKVYGGENIELKPINKPVQIVDMRAQRRLKNFSLLSHDLLEEYKKIKSGDIFFFINRRGTLSYMGCRDCGNVLKCPTCHLALTYHQDTNNLACHYCKHFEDLPLQCKKCHGTNVNMYGAGTQLAEDLIRKITDKSDPRLIIRIDSDENDLKKLENPGDKIIIGTQLAWTNLDWSKIKLFAFLDADSSLFIPEYKISENLWQQLRDSQFSLPADCELVVQSNHPEHMIFTSLFDPNSFYLQQLDERRMLGYPPFKFLIKIMTGGLKEDVLLTEMRKITAQLTELTKNIPDITIMGPWETSPYRRNGQYWQVILAKIKYDNYKKNTKLLLSKLPDSWKIDPNPNSILSFS</sequence>
<dbReference type="GO" id="GO:0043138">
    <property type="term" value="F:3'-5' DNA helicase activity"/>
    <property type="evidence" value="ECO:0007669"/>
    <property type="project" value="TreeGrafter"/>
</dbReference>
<protein>
    <submittedName>
        <fullName evidence="10">Primosomal protein N</fullName>
    </submittedName>
</protein>
<evidence type="ECO:0000256" key="2">
    <source>
        <dbReference type="ARBA" id="ARBA00022705"/>
    </source>
</evidence>
<dbReference type="GO" id="GO:0006302">
    <property type="term" value="P:double-strand break repair"/>
    <property type="evidence" value="ECO:0007669"/>
    <property type="project" value="InterPro"/>
</dbReference>
<dbReference type="InterPro" id="IPR005259">
    <property type="entry name" value="PriA"/>
</dbReference>
<keyword evidence="1" id="KW-0639">Primosome</keyword>
<dbReference type="InterPro" id="IPR027417">
    <property type="entry name" value="P-loop_NTPase"/>
</dbReference>
<dbReference type="InterPro" id="IPR042115">
    <property type="entry name" value="PriA_3primeBD_sf"/>
</dbReference>
<evidence type="ECO:0000256" key="4">
    <source>
        <dbReference type="ARBA" id="ARBA00022741"/>
    </source>
</evidence>
<keyword evidence="7" id="KW-0238">DNA-binding</keyword>
<dbReference type="InterPro" id="IPR041222">
    <property type="entry name" value="PriA_3primeBD"/>
</dbReference>
<organism evidence="10 11">
    <name type="scientific">Candidatus Magasanikbacteria bacterium RIFOXYD1_FULL_40_23</name>
    <dbReference type="NCBI Taxonomy" id="1798705"/>
    <lineage>
        <taxon>Bacteria</taxon>
        <taxon>Candidatus Magasanikiibacteriota</taxon>
    </lineage>
</organism>
<dbReference type="GO" id="GO:0005524">
    <property type="term" value="F:ATP binding"/>
    <property type="evidence" value="ECO:0007669"/>
    <property type="project" value="UniProtKB-KW"/>
</dbReference>
<reference evidence="10 11" key="1">
    <citation type="journal article" date="2016" name="Nat. Commun.">
        <title>Thousands of microbial genomes shed light on interconnected biogeochemical processes in an aquifer system.</title>
        <authorList>
            <person name="Anantharaman K."/>
            <person name="Brown C.T."/>
            <person name="Hug L.A."/>
            <person name="Sharon I."/>
            <person name="Castelle C.J."/>
            <person name="Probst A.J."/>
            <person name="Thomas B.C."/>
            <person name="Singh A."/>
            <person name="Wilkins M.J."/>
            <person name="Karaoz U."/>
            <person name="Brodie E.L."/>
            <person name="Williams K.H."/>
            <person name="Hubbard S.S."/>
            <person name="Banfield J.F."/>
        </authorList>
    </citation>
    <scope>NUCLEOTIDE SEQUENCE [LARGE SCALE GENOMIC DNA]</scope>
</reference>
<evidence type="ECO:0000256" key="6">
    <source>
        <dbReference type="ARBA" id="ARBA00022840"/>
    </source>
</evidence>
<evidence type="ECO:0000259" key="8">
    <source>
        <dbReference type="Pfam" id="PF17764"/>
    </source>
</evidence>
<dbReference type="GO" id="GO:0006310">
    <property type="term" value="P:DNA recombination"/>
    <property type="evidence" value="ECO:0007669"/>
    <property type="project" value="InterPro"/>
</dbReference>